<protein>
    <recommendedName>
        <fullName evidence="3">Ubiquitin-like protease family profile domain-containing protein</fullName>
    </recommendedName>
</protein>
<sequence length="216" mass="25377">MATSSYREKRDLASVPSFSLGPEIEILSQLGYDSDKENEMIEENEAFLTPKLLLREKSTRLIKVGPYVNSPYINRVIDINGSYTTEDITMWRFMLLKERDKLDDMLSKYPTRKLQDIDMKPAFEIIDNMKREEEPKLYYGKIPSILHSHFVKYLQLKGFQVLSQMILKLKPSYLSMPWQIKSNSADCGIFVMRHMETYCCPVIIYCRRGVEYNSIR</sequence>
<name>A0AAD8IS46_9APIA</name>
<dbReference type="Proteomes" id="UP001237642">
    <property type="component" value="Unassembled WGS sequence"/>
</dbReference>
<reference evidence="1" key="2">
    <citation type="submission" date="2023-05" db="EMBL/GenBank/DDBJ databases">
        <authorList>
            <person name="Schelkunov M.I."/>
        </authorList>
    </citation>
    <scope>NUCLEOTIDE SEQUENCE</scope>
    <source>
        <strain evidence="1">Hsosn_3</strain>
        <tissue evidence="1">Leaf</tissue>
    </source>
</reference>
<evidence type="ECO:0000313" key="2">
    <source>
        <dbReference type="Proteomes" id="UP001237642"/>
    </source>
</evidence>
<keyword evidence="2" id="KW-1185">Reference proteome</keyword>
<gene>
    <name evidence="1" type="ORF">POM88_018267</name>
</gene>
<evidence type="ECO:0000313" key="1">
    <source>
        <dbReference type="EMBL" id="KAK1390089.1"/>
    </source>
</evidence>
<comment type="caution">
    <text evidence="1">The sequence shown here is derived from an EMBL/GenBank/DDBJ whole genome shotgun (WGS) entry which is preliminary data.</text>
</comment>
<accession>A0AAD8IS46</accession>
<dbReference type="EMBL" id="JAUIZM010000004">
    <property type="protein sequence ID" value="KAK1390089.1"/>
    <property type="molecule type" value="Genomic_DNA"/>
</dbReference>
<proteinExistence type="predicted"/>
<evidence type="ECO:0008006" key="3">
    <source>
        <dbReference type="Google" id="ProtNLM"/>
    </source>
</evidence>
<reference evidence="1" key="1">
    <citation type="submission" date="2023-02" db="EMBL/GenBank/DDBJ databases">
        <title>Genome of toxic invasive species Heracleum sosnowskyi carries increased number of genes despite the absence of recent whole-genome duplications.</title>
        <authorList>
            <person name="Schelkunov M."/>
            <person name="Shtratnikova V."/>
            <person name="Makarenko M."/>
            <person name="Klepikova A."/>
            <person name="Omelchenko D."/>
            <person name="Novikova G."/>
            <person name="Obukhova E."/>
            <person name="Bogdanov V."/>
            <person name="Penin A."/>
            <person name="Logacheva M."/>
        </authorList>
    </citation>
    <scope>NUCLEOTIDE SEQUENCE</scope>
    <source>
        <strain evidence="1">Hsosn_3</strain>
        <tissue evidence="1">Leaf</tissue>
    </source>
</reference>
<dbReference type="AlphaFoldDB" id="A0AAD8IS46"/>
<dbReference type="Gene3D" id="3.40.395.10">
    <property type="entry name" value="Adenoviral Proteinase, Chain A"/>
    <property type="match status" value="1"/>
</dbReference>
<organism evidence="1 2">
    <name type="scientific">Heracleum sosnowskyi</name>
    <dbReference type="NCBI Taxonomy" id="360622"/>
    <lineage>
        <taxon>Eukaryota</taxon>
        <taxon>Viridiplantae</taxon>
        <taxon>Streptophyta</taxon>
        <taxon>Embryophyta</taxon>
        <taxon>Tracheophyta</taxon>
        <taxon>Spermatophyta</taxon>
        <taxon>Magnoliopsida</taxon>
        <taxon>eudicotyledons</taxon>
        <taxon>Gunneridae</taxon>
        <taxon>Pentapetalae</taxon>
        <taxon>asterids</taxon>
        <taxon>campanulids</taxon>
        <taxon>Apiales</taxon>
        <taxon>Apiaceae</taxon>
        <taxon>Apioideae</taxon>
        <taxon>apioid superclade</taxon>
        <taxon>Tordylieae</taxon>
        <taxon>Tordyliinae</taxon>
        <taxon>Heracleum</taxon>
    </lineage>
</organism>